<evidence type="ECO:0008006" key="4">
    <source>
        <dbReference type="Google" id="ProtNLM"/>
    </source>
</evidence>
<dbReference type="RefSeq" id="WP_110131202.1">
    <property type="nucleotide sequence ID" value="NZ_QHJQ01000006.1"/>
</dbReference>
<gene>
    <name evidence="2" type="ORF">DDZ13_09385</name>
</gene>
<name>A0A317ZEP6_9BACT</name>
<evidence type="ECO:0000313" key="3">
    <source>
        <dbReference type="Proteomes" id="UP000247099"/>
    </source>
</evidence>
<reference evidence="2 3" key="1">
    <citation type="submission" date="2018-05" db="EMBL/GenBank/DDBJ databases">
        <title>Coraliomargarita sinensis sp. nov., isolated from a marine solar saltern.</title>
        <authorList>
            <person name="Zhou L.Y."/>
        </authorList>
    </citation>
    <scope>NUCLEOTIDE SEQUENCE [LARGE SCALE GENOMIC DNA]</scope>
    <source>
        <strain evidence="2 3">WN38</strain>
    </source>
</reference>
<dbReference type="Proteomes" id="UP000247099">
    <property type="component" value="Unassembled WGS sequence"/>
</dbReference>
<comment type="caution">
    <text evidence="2">The sequence shown here is derived from an EMBL/GenBank/DDBJ whole genome shotgun (WGS) entry which is preliminary data.</text>
</comment>
<dbReference type="Gene3D" id="3.20.20.70">
    <property type="entry name" value="Aldolase class I"/>
    <property type="match status" value="1"/>
</dbReference>
<protein>
    <recommendedName>
        <fullName evidence="4">Glycosyl hydrolase-like 10 domain-containing protein</fullName>
    </recommendedName>
</protein>
<dbReference type="InterPro" id="IPR013785">
    <property type="entry name" value="Aldolase_TIM"/>
</dbReference>
<keyword evidence="3" id="KW-1185">Reference proteome</keyword>
<proteinExistence type="predicted"/>
<evidence type="ECO:0000256" key="1">
    <source>
        <dbReference type="SAM" id="SignalP"/>
    </source>
</evidence>
<dbReference type="InterPro" id="IPR017853">
    <property type="entry name" value="GH"/>
</dbReference>
<dbReference type="AlphaFoldDB" id="A0A317ZEP6"/>
<dbReference type="OrthoDB" id="9758822at2"/>
<evidence type="ECO:0000313" key="2">
    <source>
        <dbReference type="EMBL" id="PXA03846.1"/>
    </source>
</evidence>
<feature type="chain" id="PRO_5016333118" description="Glycosyl hydrolase-like 10 domain-containing protein" evidence="1">
    <location>
        <begin position="27"/>
        <end position="826"/>
    </location>
</feature>
<dbReference type="SUPFAM" id="SSF51445">
    <property type="entry name" value="(Trans)glycosidases"/>
    <property type="match status" value="1"/>
</dbReference>
<sequence length="826" mass="92004">MPHPSKNRPLLFTGQATFLMRLAVLAALPILSLSATPDGPSADQGGATPASSKSTAPVELKNEYVTVAFDLEDFRFSVYDSKTGEPLLTDSQIKVGMDKGAELKVHREEAVSDAMGEGKRIILALTDYGFYRYATHFRSGVPPKRLLSFTLYDEYPALVLGFGLLTDNYYSIRLRDAEVLSGEGELFGGARIRDPLTLNGAAGAVATYVLPGLDRISSNSLMLTGKVKGKQRTVVWGGLGQAAYGKVAELQDGGLRLLAEDPYGLLIDEDREFLSEDTFYLDLTGTDPFAALERYGLALRAANDASPNVYDYPVLCGWSVGAISKLPGINNSAKLVEEADHAVASGMTKYTKIMNRLEPDKYHLDTEQGWWDNEVFRQYGHLVPPYETLKEFCTALEERDAMGYIYMQLGMPSDDFARAHPEWMLFNDASEVDRVDPNFRRKEVKHHHHQPYVTYDYTDKSFAEHFVKVWSAIAEAGIQGVKVDYPATAWRPEGGFDDRYASTNSAYLRAFKLLREAMGEDALIDERNLGESGRPCLDLTAGVIDTQRTWADSNEFVPEMVSRSGLRWYKNRTVFNYYSDTKAVHGLEPAELQSLITLNFLTSGRLDLATSYSLFTPEITRIVSRSYPHYPDPVSARPLDAFTGVTDPQVYELELTPDWRQVTFYNTGEEKAEVSTALSGDRVKNAIGLDPRQSYHAYEFWTDTYVGKLKGRDELAWPLDPGHCAMISVRRALDHPQVLSTDRHLLQGWVELEDVRWDAAKQSLNGTAKVIGGETLRIVIASNGIGLEEITVNEGRAKLEAHPTSDDLYVLAIDAGETSDVQWSVR</sequence>
<organism evidence="2 3">
    <name type="scientific">Coraliomargarita sinensis</name>
    <dbReference type="NCBI Taxonomy" id="2174842"/>
    <lineage>
        <taxon>Bacteria</taxon>
        <taxon>Pseudomonadati</taxon>
        <taxon>Verrucomicrobiota</taxon>
        <taxon>Opitutia</taxon>
        <taxon>Puniceicoccales</taxon>
        <taxon>Coraliomargaritaceae</taxon>
        <taxon>Coraliomargarita</taxon>
    </lineage>
</organism>
<accession>A0A317ZEP6</accession>
<dbReference type="EMBL" id="QHJQ01000006">
    <property type="protein sequence ID" value="PXA03846.1"/>
    <property type="molecule type" value="Genomic_DNA"/>
</dbReference>
<feature type="signal peptide" evidence="1">
    <location>
        <begin position="1"/>
        <end position="26"/>
    </location>
</feature>
<keyword evidence="1" id="KW-0732">Signal</keyword>
<dbReference type="InParanoid" id="A0A317ZEP6"/>